<evidence type="ECO:0000256" key="1">
    <source>
        <dbReference type="SAM" id="MobiDB-lite"/>
    </source>
</evidence>
<proteinExistence type="predicted"/>
<evidence type="ECO:0000313" key="3">
    <source>
        <dbReference type="Proteomes" id="UP000324222"/>
    </source>
</evidence>
<feature type="region of interest" description="Disordered" evidence="1">
    <location>
        <begin position="1"/>
        <end position="22"/>
    </location>
</feature>
<dbReference type="AlphaFoldDB" id="A0A5B7IMP0"/>
<name>A0A5B7IMP0_PORTR</name>
<reference evidence="2 3" key="1">
    <citation type="submission" date="2019-05" db="EMBL/GenBank/DDBJ databases">
        <title>Another draft genome of Portunus trituberculatus and its Hox gene families provides insights of decapod evolution.</title>
        <authorList>
            <person name="Jeong J.-H."/>
            <person name="Song I."/>
            <person name="Kim S."/>
            <person name="Choi T."/>
            <person name="Kim D."/>
            <person name="Ryu S."/>
            <person name="Kim W."/>
        </authorList>
    </citation>
    <scope>NUCLEOTIDE SEQUENCE [LARGE SCALE GENOMIC DNA]</scope>
    <source>
        <tissue evidence="2">Muscle</tissue>
    </source>
</reference>
<accession>A0A5B7IMP0</accession>
<protein>
    <submittedName>
        <fullName evidence="2">Uncharacterized protein</fullName>
    </submittedName>
</protein>
<dbReference type="Proteomes" id="UP000324222">
    <property type="component" value="Unassembled WGS sequence"/>
</dbReference>
<organism evidence="2 3">
    <name type="scientific">Portunus trituberculatus</name>
    <name type="common">Swimming crab</name>
    <name type="synonym">Neptunus trituberculatus</name>
    <dbReference type="NCBI Taxonomy" id="210409"/>
    <lineage>
        <taxon>Eukaryota</taxon>
        <taxon>Metazoa</taxon>
        <taxon>Ecdysozoa</taxon>
        <taxon>Arthropoda</taxon>
        <taxon>Crustacea</taxon>
        <taxon>Multicrustacea</taxon>
        <taxon>Malacostraca</taxon>
        <taxon>Eumalacostraca</taxon>
        <taxon>Eucarida</taxon>
        <taxon>Decapoda</taxon>
        <taxon>Pleocyemata</taxon>
        <taxon>Brachyura</taxon>
        <taxon>Eubrachyura</taxon>
        <taxon>Portunoidea</taxon>
        <taxon>Portunidae</taxon>
        <taxon>Portuninae</taxon>
        <taxon>Portunus</taxon>
    </lineage>
</organism>
<sequence>MVRRPTTLGAAPYKKAPRASRTPRAALRASQHTGIFFACFHGQPYVNEEIICLRLLNGSPVTRCADPCSAAAPPSYLLTHPTHLPGASRGRCVTMASLDKLRQKGGRPIMGVYNQAVLISIRQHTARLSLKGAAPPSPGTEPTPLPQ</sequence>
<dbReference type="EMBL" id="VSRR010062938">
    <property type="protein sequence ID" value="MPC83615.1"/>
    <property type="molecule type" value="Genomic_DNA"/>
</dbReference>
<keyword evidence="3" id="KW-1185">Reference proteome</keyword>
<gene>
    <name evidence="2" type="ORF">E2C01_078329</name>
</gene>
<evidence type="ECO:0000313" key="2">
    <source>
        <dbReference type="EMBL" id="MPC83615.1"/>
    </source>
</evidence>
<comment type="caution">
    <text evidence="2">The sequence shown here is derived from an EMBL/GenBank/DDBJ whole genome shotgun (WGS) entry which is preliminary data.</text>
</comment>